<feature type="domain" description="NmrA-like" evidence="3">
    <location>
        <begin position="4"/>
        <end position="304"/>
    </location>
</feature>
<evidence type="ECO:0000313" key="5">
    <source>
        <dbReference type="Proteomes" id="UP000664132"/>
    </source>
</evidence>
<proteinExistence type="inferred from homology"/>
<evidence type="ECO:0000256" key="2">
    <source>
        <dbReference type="ARBA" id="ARBA00022857"/>
    </source>
</evidence>
<dbReference type="CDD" id="cd05251">
    <property type="entry name" value="NmrA_like_SDR_a"/>
    <property type="match status" value="1"/>
</dbReference>
<dbReference type="OrthoDB" id="300709at2759"/>
<reference evidence="4" key="1">
    <citation type="submission" date="2021-02" db="EMBL/GenBank/DDBJ databases">
        <title>Genome sequence Cadophora malorum strain M34.</title>
        <authorList>
            <person name="Stefanovic E."/>
            <person name="Vu D."/>
            <person name="Scully C."/>
            <person name="Dijksterhuis J."/>
            <person name="Roader J."/>
            <person name="Houbraken J."/>
        </authorList>
    </citation>
    <scope>NUCLEOTIDE SEQUENCE</scope>
    <source>
        <strain evidence="4">M34</strain>
    </source>
</reference>
<comment type="caution">
    <text evidence="4">The sequence shown here is derived from an EMBL/GenBank/DDBJ whole genome shotgun (WGS) entry which is preliminary data.</text>
</comment>
<dbReference type="Proteomes" id="UP000664132">
    <property type="component" value="Unassembled WGS sequence"/>
</dbReference>
<evidence type="ECO:0000313" key="4">
    <source>
        <dbReference type="EMBL" id="KAG4420370.1"/>
    </source>
</evidence>
<dbReference type="PANTHER" id="PTHR42748:SF31">
    <property type="entry name" value="NMRA-LIKE DOMAIN-CONTAINING PROTEIN-RELATED"/>
    <property type="match status" value="1"/>
</dbReference>
<keyword evidence="2" id="KW-0521">NADP</keyword>
<dbReference type="InterPro" id="IPR036291">
    <property type="entry name" value="NAD(P)-bd_dom_sf"/>
</dbReference>
<dbReference type="Gene3D" id="3.40.50.720">
    <property type="entry name" value="NAD(P)-binding Rossmann-like Domain"/>
    <property type="match status" value="1"/>
</dbReference>
<organism evidence="4 5">
    <name type="scientific">Cadophora malorum</name>
    <dbReference type="NCBI Taxonomy" id="108018"/>
    <lineage>
        <taxon>Eukaryota</taxon>
        <taxon>Fungi</taxon>
        <taxon>Dikarya</taxon>
        <taxon>Ascomycota</taxon>
        <taxon>Pezizomycotina</taxon>
        <taxon>Leotiomycetes</taxon>
        <taxon>Helotiales</taxon>
        <taxon>Ploettnerulaceae</taxon>
        <taxon>Cadophora</taxon>
    </lineage>
</organism>
<name>A0A8H7W7T8_9HELO</name>
<dbReference type="SUPFAM" id="SSF51735">
    <property type="entry name" value="NAD(P)-binding Rossmann-fold domains"/>
    <property type="match status" value="1"/>
</dbReference>
<dbReference type="EMBL" id="JAFJYH010000085">
    <property type="protein sequence ID" value="KAG4420370.1"/>
    <property type="molecule type" value="Genomic_DNA"/>
</dbReference>
<dbReference type="Pfam" id="PF05368">
    <property type="entry name" value="NmrA"/>
    <property type="match status" value="1"/>
</dbReference>
<keyword evidence="5" id="KW-1185">Reference proteome</keyword>
<protein>
    <recommendedName>
        <fullName evidence="3">NmrA-like domain-containing protein</fullName>
    </recommendedName>
</protein>
<sequence length="315" mass="34721">MSVKKNLVVFGITGNQGGSVVDTILKNPGLSELFEVRGITRDPTKPSAIALAERGVTLIKADLDDKDSIRAALKDAHTVFAVTNWQEVLNKDREIQQGKNIADAAEELNIQHLIWSSLPNVTKITGGKITGVLHFDSKAIIEDYIRCLSIPATFLHLGVFMEQLPLMLIPTSANSKSYKLITPMATTAKIPLISVRADTGKYVKSIIQNHDKMLGKTIMAGVKEYSVQEAAHVLVETGELDVVAEKCAYEEYKGMLVAFGMPEFVADDMTENMKYFEEYGFFGGGKVENDHSILSENLETFEQWVVNSPHIAAMK</sequence>
<dbReference type="InterPro" id="IPR008030">
    <property type="entry name" value="NmrA-like"/>
</dbReference>
<accession>A0A8H7W7T8</accession>
<comment type="similarity">
    <text evidence="1">Belongs to the NmrA-type oxidoreductase family.</text>
</comment>
<evidence type="ECO:0000259" key="3">
    <source>
        <dbReference type="Pfam" id="PF05368"/>
    </source>
</evidence>
<dbReference type="InterPro" id="IPR051164">
    <property type="entry name" value="NmrA-like_oxidored"/>
</dbReference>
<gene>
    <name evidence="4" type="ORF">IFR04_006482</name>
</gene>
<dbReference type="GO" id="GO:0005634">
    <property type="term" value="C:nucleus"/>
    <property type="evidence" value="ECO:0007669"/>
    <property type="project" value="TreeGrafter"/>
</dbReference>
<dbReference type="Gene3D" id="3.90.25.10">
    <property type="entry name" value="UDP-galactose 4-epimerase, domain 1"/>
    <property type="match status" value="1"/>
</dbReference>
<dbReference type="AlphaFoldDB" id="A0A8H7W7T8"/>
<dbReference type="PANTHER" id="PTHR42748">
    <property type="entry name" value="NITROGEN METABOLITE REPRESSION PROTEIN NMRA FAMILY MEMBER"/>
    <property type="match status" value="1"/>
</dbReference>
<evidence type="ECO:0000256" key="1">
    <source>
        <dbReference type="ARBA" id="ARBA00006328"/>
    </source>
</evidence>